<evidence type="ECO:0000313" key="3">
    <source>
        <dbReference type="EMBL" id="KAK1324077.1"/>
    </source>
</evidence>
<dbReference type="Proteomes" id="UP001180020">
    <property type="component" value="Unassembled WGS sequence"/>
</dbReference>
<keyword evidence="1" id="KW-0175">Coiled coil</keyword>
<reference evidence="3" key="2">
    <citation type="submission" date="2023-06" db="EMBL/GenBank/DDBJ databases">
        <authorList>
            <person name="Ma L."/>
            <person name="Liu K.-W."/>
            <person name="Li Z."/>
            <person name="Hsiao Y.-Y."/>
            <person name="Qi Y."/>
            <person name="Fu T."/>
            <person name="Tang G."/>
            <person name="Zhang D."/>
            <person name="Sun W.-H."/>
            <person name="Liu D.-K."/>
            <person name="Li Y."/>
            <person name="Chen G.-Z."/>
            <person name="Liu X.-D."/>
            <person name="Liao X.-Y."/>
            <person name="Jiang Y.-T."/>
            <person name="Yu X."/>
            <person name="Hao Y."/>
            <person name="Huang J."/>
            <person name="Zhao X.-W."/>
            <person name="Ke S."/>
            <person name="Chen Y.-Y."/>
            <person name="Wu W.-L."/>
            <person name="Hsu J.-L."/>
            <person name="Lin Y.-F."/>
            <person name="Huang M.-D."/>
            <person name="Li C.-Y."/>
            <person name="Huang L."/>
            <person name="Wang Z.-W."/>
            <person name="Zhao X."/>
            <person name="Zhong W.-Y."/>
            <person name="Peng D.-H."/>
            <person name="Ahmad S."/>
            <person name="Lan S."/>
            <person name="Zhang J.-S."/>
            <person name="Tsai W.-C."/>
            <person name="Van De Peer Y."/>
            <person name="Liu Z.-J."/>
        </authorList>
    </citation>
    <scope>NUCLEOTIDE SEQUENCE</scope>
    <source>
        <strain evidence="3">CP</strain>
        <tissue evidence="3">Leaves</tissue>
    </source>
</reference>
<dbReference type="GO" id="GO:0003677">
    <property type="term" value="F:DNA binding"/>
    <property type="evidence" value="ECO:0007669"/>
    <property type="project" value="TreeGrafter"/>
</dbReference>
<feature type="region of interest" description="Disordered" evidence="2">
    <location>
        <begin position="1"/>
        <end position="46"/>
    </location>
</feature>
<dbReference type="PANTHER" id="PTHR22691:SF8">
    <property type="entry name" value="PROTEIN SPT2 HOMOLOG"/>
    <property type="match status" value="1"/>
</dbReference>
<feature type="region of interest" description="Disordered" evidence="2">
    <location>
        <begin position="179"/>
        <end position="382"/>
    </location>
</feature>
<organism evidence="3 4">
    <name type="scientific">Acorus calamus</name>
    <name type="common">Sweet flag</name>
    <dbReference type="NCBI Taxonomy" id="4465"/>
    <lineage>
        <taxon>Eukaryota</taxon>
        <taxon>Viridiplantae</taxon>
        <taxon>Streptophyta</taxon>
        <taxon>Embryophyta</taxon>
        <taxon>Tracheophyta</taxon>
        <taxon>Spermatophyta</taxon>
        <taxon>Magnoliopsida</taxon>
        <taxon>Liliopsida</taxon>
        <taxon>Acoraceae</taxon>
        <taxon>Acorus</taxon>
    </lineage>
</organism>
<feature type="compositionally biased region" description="Basic and acidic residues" evidence="2">
    <location>
        <begin position="227"/>
        <end position="239"/>
    </location>
</feature>
<dbReference type="PANTHER" id="PTHR22691">
    <property type="entry name" value="YEAST SPT2-RELATED"/>
    <property type="match status" value="1"/>
</dbReference>
<evidence type="ECO:0000256" key="1">
    <source>
        <dbReference type="ARBA" id="ARBA00023054"/>
    </source>
</evidence>
<feature type="compositionally biased region" description="Basic and acidic residues" evidence="2">
    <location>
        <begin position="60"/>
        <end position="69"/>
    </location>
</feature>
<dbReference type="GO" id="GO:0005730">
    <property type="term" value="C:nucleolus"/>
    <property type="evidence" value="ECO:0007669"/>
    <property type="project" value="TreeGrafter"/>
</dbReference>
<evidence type="ECO:0000313" key="4">
    <source>
        <dbReference type="Proteomes" id="UP001180020"/>
    </source>
</evidence>
<feature type="compositionally biased region" description="Acidic residues" evidence="2">
    <location>
        <begin position="14"/>
        <end position="37"/>
    </location>
</feature>
<feature type="region of interest" description="Disordered" evidence="2">
    <location>
        <begin position="425"/>
        <end position="460"/>
    </location>
</feature>
<accession>A0AAV9FF83</accession>
<feature type="region of interest" description="Disordered" evidence="2">
    <location>
        <begin position="128"/>
        <end position="160"/>
    </location>
</feature>
<name>A0AAV9FF83_ACOCL</name>
<reference evidence="3" key="1">
    <citation type="journal article" date="2023" name="Nat. Commun.">
        <title>Diploid and tetraploid genomes of Acorus and the evolution of monocots.</title>
        <authorList>
            <person name="Ma L."/>
            <person name="Liu K.W."/>
            <person name="Li Z."/>
            <person name="Hsiao Y.Y."/>
            <person name="Qi Y."/>
            <person name="Fu T."/>
            <person name="Tang G.D."/>
            <person name="Zhang D."/>
            <person name="Sun W.H."/>
            <person name="Liu D.K."/>
            <person name="Li Y."/>
            <person name="Chen G.Z."/>
            <person name="Liu X.D."/>
            <person name="Liao X.Y."/>
            <person name="Jiang Y.T."/>
            <person name="Yu X."/>
            <person name="Hao Y."/>
            <person name="Huang J."/>
            <person name="Zhao X.W."/>
            <person name="Ke S."/>
            <person name="Chen Y.Y."/>
            <person name="Wu W.L."/>
            <person name="Hsu J.L."/>
            <person name="Lin Y.F."/>
            <person name="Huang M.D."/>
            <person name="Li C.Y."/>
            <person name="Huang L."/>
            <person name="Wang Z.W."/>
            <person name="Zhao X."/>
            <person name="Zhong W.Y."/>
            <person name="Peng D.H."/>
            <person name="Ahmad S."/>
            <person name="Lan S."/>
            <person name="Zhang J.S."/>
            <person name="Tsai W.C."/>
            <person name="Van de Peer Y."/>
            <person name="Liu Z.J."/>
        </authorList>
    </citation>
    <scope>NUCLEOTIDE SEQUENCE</scope>
    <source>
        <strain evidence="3">CP</strain>
    </source>
</reference>
<dbReference type="GO" id="GO:0006334">
    <property type="term" value="P:nucleosome assembly"/>
    <property type="evidence" value="ECO:0007669"/>
    <property type="project" value="TreeGrafter"/>
</dbReference>
<dbReference type="GO" id="GO:0006360">
    <property type="term" value="P:transcription by RNA polymerase I"/>
    <property type="evidence" value="ECO:0007669"/>
    <property type="project" value="TreeGrafter"/>
</dbReference>
<dbReference type="GO" id="GO:0042393">
    <property type="term" value="F:histone binding"/>
    <property type="evidence" value="ECO:0007669"/>
    <property type="project" value="TreeGrafter"/>
</dbReference>
<sequence>MLSHRNAMHRREDEYDGYDDYEDEEEGEEEDDYEEKEEERKPTKEELEYLSLRERLKEKFRQRMKKECSDSVGKLVQSKDKKRMPNDNFGSFFGPSQPVIASRVLQESRSVLENQHLSTKVPGLSTKVTSFHSGNKKVPVSTSGELSASARNKPVKPVNQFKTKVEHLKDSRDYSFLLSDDAEPPVRKDPAPRKAVLPTSADARSTQVVPKEKSTANKPARPAINGREVRNSGPTDRHIQSKVVQPKAALMSKPKLSSGDPRKVLGSNVGKGPGRPVLQKALPSKVPVKTTDMKKISSVNQNRPNPASQKMASSTKPQASIQKHYPEQRREISGVAKPKVVPKQAVSTSKPQMKPPKQIPPRSRIDDRPKKRPLNRYADDDEDGEDAIKMIRQMFGYNPNRYAGRMTMMMTVTWRLTLRTSRERRGGVLRSPNRKMKLNSNGFWRKRRKRRGGERQRSAS</sequence>
<keyword evidence="4" id="KW-1185">Reference proteome</keyword>
<protein>
    <submittedName>
        <fullName evidence="3">Uncharacterized protein</fullName>
    </submittedName>
</protein>
<gene>
    <name evidence="3" type="ORF">QJS10_CPA02g01164</name>
</gene>
<evidence type="ECO:0000256" key="2">
    <source>
        <dbReference type="SAM" id="MobiDB-lite"/>
    </source>
</evidence>
<feature type="compositionally biased region" description="Low complexity" evidence="2">
    <location>
        <begin position="335"/>
        <end position="352"/>
    </location>
</feature>
<feature type="compositionally biased region" description="Polar residues" evidence="2">
    <location>
        <begin position="297"/>
        <end position="321"/>
    </location>
</feature>
<comment type="caution">
    <text evidence="3">The sequence shown here is derived from an EMBL/GenBank/DDBJ whole genome shotgun (WGS) entry which is preliminary data.</text>
</comment>
<proteinExistence type="predicted"/>
<feature type="region of interest" description="Disordered" evidence="2">
    <location>
        <begin position="60"/>
        <end position="95"/>
    </location>
</feature>
<dbReference type="EMBL" id="JAUJYO010000002">
    <property type="protein sequence ID" value="KAK1324077.1"/>
    <property type="molecule type" value="Genomic_DNA"/>
</dbReference>
<dbReference type="AlphaFoldDB" id="A0AAV9FF83"/>
<feature type="compositionally biased region" description="Polar residues" evidence="2">
    <location>
        <begin position="140"/>
        <end position="150"/>
    </location>
</feature>